<keyword evidence="2" id="KW-0732">Signal</keyword>
<evidence type="ECO:0008006" key="5">
    <source>
        <dbReference type="Google" id="ProtNLM"/>
    </source>
</evidence>
<feature type="signal peptide" evidence="2">
    <location>
        <begin position="1"/>
        <end position="34"/>
    </location>
</feature>
<dbReference type="OrthoDB" id="331263at2759"/>
<evidence type="ECO:0000256" key="2">
    <source>
        <dbReference type="SAM" id="SignalP"/>
    </source>
</evidence>
<evidence type="ECO:0000313" key="4">
    <source>
        <dbReference type="Proteomes" id="UP000318571"/>
    </source>
</evidence>
<evidence type="ECO:0000256" key="1">
    <source>
        <dbReference type="SAM" id="MobiDB-lite"/>
    </source>
</evidence>
<dbReference type="EMBL" id="VCGU01000001">
    <property type="protein sequence ID" value="TRY80979.1"/>
    <property type="molecule type" value="Genomic_DNA"/>
</dbReference>
<dbReference type="GO" id="GO:0016255">
    <property type="term" value="P:attachment of GPI anchor to protein"/>
    <property type="evidence" value="ECO:0007669"/>
    <property type="project" value="InterPro"/>
</dbReference>
<feature type="chain" id="PRO_5022244594" description="GPI transamidase component PIG-T" evidence="2">
    <location>
        <begin position="35"/>
        <end position="637"/>
    </location>
</feature>
<proteinExistence type="predicted"/>
<name>A0A553PTH4_TIGCA</name>
<dbReference type="Proteomes" id="UP000318571">
    <property type="component" value="Chromosome 12"/>
</dbReference>
<accession>A0A553PTH4</accession>
<organism evidence="3 4">
    <name type="scientific">Tigriopus californicus</name>
    <name type="common">Marine copepod</name>
    <dbReference type="NCBI Taxonomy" id="6832"/>
    <lineage>
        <taxon>Eukaryota</taxon>
        <taxon>Metazoa</taxon>
        <taxon>Ecdysozoa</taxon>
        <taxon>Arthropoda</taxon>
        <taxon>Crustacea</taxon>
        <taxon>Multicrustacea</taxon>
        <taxon>Hexanauplia</taxon>
        <taxon>Copepoda</taxon>
        <taxon>Harpacticoida</taxon>
        <taxon>Harpacticidae</taxon>
        <taxon>Tigriopus</taxon>
    </lineage>
</organism>
<dbReference type="STRING" id="6832.A0A553PTH4"/>
<dbReference type="InterPro" id="IPR007245">
    <property type="entry name" value="PIG-T"/>
</dbReference>
<reference evidence="3 4" key="1">
    <citation type="journal article" date="2018" name="Nat. Ecol. Evol.">
        <title>Genomic signatures of mitonuclear coevolution across populations of Tigriopus californicus.</title>
        <authorList>
            <person name="Barreto F.S."/>
            <person name="Watson E.T."/>
            <person name="Lima T.G."/>
            <person name="Willett C.S."/>
            <person name="Edmands S."/>
            <person name="Li W."/>
            <person name="Burton R.S."/>
        </authorList>
    </citation>
    <scope>NUCLEOTIDE SEQUENCE [LARGE SCALE GENOMIC DNA]</scope>
    <source>
        <strain evidence="3 4">San Diego</strain>
    </source>
</reference>
<dbReference type="OMA" id="NHGHYIG"/>
<dbReference type="PANTHER" id="PTHR12959:SF11">
    <property type="entry name" value="GPI TRANSAMIDASE COMPONENT PIG-T"/>
    <property type="match status" value="1"/>
</dbReference>
<comment type="caution">
    <text evidence="3">The sequence shown here is derived from an EMBL/GenBank/DDBJ whole genome shotgun (WGS) entry which is preliminary data.</text>
</comment>
<dbReference type="GO" id="GO:0042765">
    <property type="term" value="C:GPI-anchor transamidase complex"/>
    <property type="evidence" value="ECO:0007669"/>
    <property type="project" value="InterPro"/>
</dbReference>
<gene>
    <name evidence="3" type="ORF">TCAL_02962</name>
</gene>
<dbReference type="Pfam" id="PF04113">
    <property type="entry name" value="Gpi16"/>
    <property type="match status" value="2"/>
</dbReference>
<dbReference type="AlphaFoldDB" id="A0A553PTH4"/>
<keyword evidence="4" id="KW-1185">Reference proteome</keyword>
<feature type="region of interest" description="Disordered" evidence="1">
    <location>
        <begin position="615"/>
        <end position="637"/>
    </location>
</feature>
<sequence>MPAGRPLPSAGQGTPGPCLLAALMGVTLWAAGQAATVPSGSTESFHEEALFKPLANGQVLVHFRFTTLKADPGQDAAGRHFRLFPRSMAELMAAHDLRELDLSLSRGVWREAAMGYHPRLWGSPPGARVQAWFEPESPPAPDHVVQADSVARRWDRLTNALSGQLCASLNFFDATSTLCPRFSFQPAGISPLDHPWENNASAHFQLGYLPRENVCTENLTPWKKLLPCQSKRGLASLLHAAPIHRTNHHSLGLSLRHVCPSGVAHCSHPLLELVQDVTLVFRPHQMPENARDDSASAWSIRSLFGIGLTSACPMAESSQLLFDVTDDLYHLQWPEGVPDRVYEADGRRVRAVHLDHLLERGSSNVIANYRQPVIYGLIPAPRLHAHRYVVGHGQAQGGIVTKITNRHSEPLAVVFLDVIPWYLRTYFHTLRIQTDQGMTIRPHRVDFSPARDRDRPYVLEVVLTLPPQSVSQISIDFEKSILKWLEYPPDANHGFYVSSALITAVLPDRRNFTHIGRYYSTYDQWLESFSITSSNASTAEPRSDRVVRIFTESLLINLPTPDFSMPYNVICLACTVVALAFGPLHNITTKDLRLDVGPEPEGIVQRVKAKVTGILGRSQPLSPPTPAETDPTLEERQ</sequence>
<dbReference type="PANTHER" id="PTHR12959">
    <property type="entry name" value="GPI TRANSAMIDASE COMPONENT PIG-T-RELATED"/>
    <property type="match status" value="1"/>
</dbReference>
<evidence type="ECO:0000313" key="3">
    <source>
        <dbReference type="EMBL" id="TRY80979.1"/>
    </source>
</evidence>
<protein>
    <recommendedName>
        <fullName evidence="5">GPI transamidase component PIG-T</fullName>
    </recommendedName>
</protein>